<proteinExistence type="predicted"/>
<sequence>MTASLDDIRTRLRRFAEQEAAGVSPLYEHLAARAADDDDVASLLTAAPAGFGFPTLLLAAVHRVVQTEPFHELVDYYPSMGGANGVDARTWPLWREFVLERADKVRARIAEHTTQTNEVRRAALLYPAVALAAKQAGAPVGLLEVGCSAGLLLNLDKYAYRYQTQASGQVAAGPPKAALGLHCALELAPGATLPAIPKKLAVAAKVGLDRAPVDLGDEDAAAWLEACIWADQPERQRLFSTAAAVQRKSGAPELVRGDAVGGLAEAAARVPADVPLVVLTSHVLSYLPAEQRLAFVAGLAALAAERPLWWVSQESYRAGLHLVLPDRDDLVPRAGTQASGVLGLVSWRGGSADAVALARTAMHGERMTWLV</sequence>
<evidence type="ECO:0000313" key="1">
    <source>
        <dbReference type="EMBL" id="OLR90141.1"/>
    </source>
</evidence>
<protein>
    <recommendedName>
        <fullName evidence="3">DUF2332 domain-containing protein</fullName>
    </recommendedName>
</protein>
<organism evidence="1 2">
    <name type="scientific">Actinokineospora bangkokensis</name>
    <dbReference type="NCBI Taxonomy" id="1193682"/>
    <lineage>
        <taxon>Bacteria</taxon>
        <taxon>Bacillati</taxon>
        <taxon>Actinomycetota</taxon>
        <taxon>Actinomycetes</taxon>
        <taxon>Pseudonocardiales</taxon>
        <taxon>Pseudonocardiaceae</taxon>
        <taxon>Actinokineospora</taxon>
    </lineage>
</organism>
<keyword evidence="2" id="KW-1185">Reference proteome</keyword>
<dbReference type="Proteomes" id="UP000186040">
    <property type="component" value="Unassembled WGS sequence"/>
</dbReference>
<reference evidence="1 2" key="1">
    <citation type="submission" date="2016-10" db="EMBL/GenBank/DDBJ databases">
        <title>The Draft Genome Sequence of Actinokineospora bangkokensis 44EHWT reveals the biosynthetic pathway of antifungal compounds Thailandins with unusual extender unit butylmalonyl-CoA.</title>
        <authorList>
            <person name="Greule A."/>
            <person name="Intra B."/>
            <person name="Flemming S."/>
            <person name="Rommel M.G."/>
            <person name="Panbangred W."/>
            <person name="Bechthold A."/>
        </authorList>
    </citation>
    <scope>NUCLEOTIDE SEQUENCE [LARGE SCALE GENOMIC DNA]</scope>
    <source>
        <strain evidence="1 2">44EHW</strain>
    </source>
</reference>
<gene>
    <name evidence="1" type="ORF">BJP25_03975</name>
</gene>
<accession>A0A1Q9LDN1</accession>
<evidence type="ECO:0008006" key="3">
    <source>
        <dbReference type="Google" id="ProtNLM"/>
    </source>
</evidence>
<comment type="caution">
    <text evidence="1">The sequence shown here is derived from an EMBL/GenBank/DDBJ whole genome shotgun (WGS) entry which is preliminary data.</text>
</comment>
<dbReference type="RefSeq" id="WP_075978347.1">
    <property type="nucleotide sequence ID" value="NZ_MKQR01000028.1"/>
</dbReference>
<dbReference type="STRING" id="1193682.BJP25_03975"/>
<dbReference type="AlphaFoldDB" id="A0A1Q9LDN1"/>
<name>A0A1Q9LDN1_9PSEU</name>
<dbReference type="OrthoDB" id="8899077at2"/>
<evidence type="ECO:0000313" key="2">
    <source>
        <dbReference type="Proteomes" id="UP000186040"/>
    </source>
</evidence>
<dbReference type="InterPro" id="IPR011200">
    <property type="entry name" value="UCP012608"/>
</dbReference>
<dbReference type="EMBL" id="MKQR01000028">
    <property type="protein sequence ID" value="OLR90141.1"/>
    <property type="molecule type" value="Genomic_DNA"/>
</dbReference>
<dbReference type="Pfam" id="PF10094">
    <property type="entry name" value="DUF2332"/>
    <property type="match status" value="1"/>
</dbReference>